<comment type="caution">
    <text evidence="2">The sequence shown here is derived from an EMBL/GenBank/DDBJ whole genome shotgun (WGS) entry which is preliminary data.</text>
</comment>
<evidence type="ECO:0000256" key="1">
    <source>
        <dbReference type="SAM" id="MobiDB-lite"/>
    </source>
</evidence>
<feature type="compositionally biased region" description="Pro residues" evidence="1">
    <location>
        <begin position="197"/>
        <end position="229"/>
    </location>
</feature>
<evidence type="ECO:0000313" key="2">
    <source>
        <dbReference type="EMBL" id="KXB81576.1"/>
    </source>
</evidence>
<dbReference type="EMBL" id="LSDN01000007">
    <property type="protein sequence ID" value="KXB81576.1"/>
    <property type="molecule type" value="Genomic_DNA"/>
</dbReference>
<gene>
    <name evidence="2" type="ORF">HMPREF1862_00472</name>
</gene>
<protein>
    <submittedName>
        <fullName evidence="2">Uncharacterized protein</fullName>
    </submittedName>
</protein>
<organism evidence="2 3">
    <name type="scientific">Varibaculum cambriense</name>
    <dbReference type="NCBI Taxonomy" id="184870"/>
    <lineage>
        <taxon>Bacteria</taxon>
        <taxon>Bacillati</taxon>
        <taxon>Actinomycetota</taxon>
        <taxon>Actinomycetes</taxon>
        <taxon>Actinomycetales</taxon>
        <taxon>Actinomycetaceae</taxon>
        <taxon>Varibaculum</taxon>
    </lineage>
</organism>
<dbReference type="RefSeq" id="WP_060920157.1">
    <property type="nucleotide sequence ID" value="NZ_KQ960679.1"/>
</dbReference>
<name>A0AB34X0T6_9ACTO</name>
<dbReference type="AlphaFoldDB" id="A0AB34X0T6"/>
<sequence length="427" mass="45356">MPAFSTPYIPTDESGGFTAFSDKNPFDALPIVEDEKPIFKDRQVKDFSESRLFKSALVLTVLPLVLAGCASSHEASDIKSPAPETTTNQIEEPPAGDMDTDPGAEASTGGEETDGGSAESPTRSKDSSKPSRAGLAPEVKQSTANPFAPFAKQKPAEVIPAKQEEKPETKPDAKPDAPVIDVPSQTIPTVKPKPKPKPGGDPAPNPNPPAPNPPVTPNPDPAPDPSPDPKPSEPVDNYVYKEKAFPGVQAAIEGAKEVGENRNFDSLKNFEKAAPNLTDYGQFSWLDNSALGEGKSVKVFSLFPFHRLAFREATFTPKEIAQFQLMATRAVEVSDLATLKEKITGLGGEENDYFLWARGDEKRLETVAKLVNQFDIPLTKEQKNILLGKDGPAKPSSEPSPSEKPAPSPAPAPGSADKAGGSGPGMA</sequence>
<proteinExistence type="predicted"/>
<feature type="compositionally biased region" description="Basic and acidic residues" evidence="1">
    <location>
        <begin position="162"/>
        <end position="175"/>
    </location>
</feature>
<dbReference type="Proteomes" id="UP000070572">
    <property type="component" value="Unassembled WGS sequence"/>
</dbReference>
<feature type="compositionally biased region" description="Pro residues" evidence="1">
    <location>
        <begin position="402"/>
        <end position="412"/>
    </location>
</feature>
<reference evidence="2 3" key="1">
    <citation type="submission" date="2016-01" db="EMBL/GenBank/DDBJ databases">
        <authorList>
            <person name="Mitreva M."/>
            <person name="Pepin K.H."/>
            <person name="Mihindukulasuriya K.A."/>
            <person name="Fulton R."/>
            <person name="Fronick C."/>
            <person name="O'Laughlin M."/>
            <person name="Miner T."/>
            <person name="Herter B."/>
            <person name="Rosa B.A."/>
            <person name="Cordes M."/>
            <person name="Tomlinson C."/>
            <person name="Wollam A."/>
            <person name="Palsikar V.B."/>
            <person name="Mardis E.R."/>
            <person name="Wilson R.K."/>
        </authorList>
    </citation>
    <scope>NUCLEOTIDE SEQUENCE [LARGE SCALE GENOMIC DNA]</scope>
    <source>
        <strain evidence="2 3">DNF00696</strain>
    </source>
</reference>
<feature type="region of interest" description="Disordered" evidence="1">
    <location>
        <begin position="72"/>
        <end position="236"/>
    </location>
</feature>
<evidence type="ECO:0000313" key="3">
    <source>
        <dbReference type="Proteomes" id="UP000070572"/>
    </source>
</evidence>
<accession>A0AB34X0T6</accession>
<feature type="region of interest" description="Disordered" evidence="1">
    <location>
        <begin position="385"/>
        <end position="427"/>
    </location>
</feature>